<dbReference type="InterPro" id="IPR035901">
    <property type="entry name" value="GIY-YIG_endonuc_sf"/>
</dbReference>
<accession>A0A7M1RTP2</accession>
<evidence type="ECO:0000259" key="3">
    <source>
        <dbReference type="PROSITE" id="PS50164"/>
    </source>
</evidence>
<dbReference type="SUPFAM" id="SSF82771">
    <property type="entry name" value="GIY-YIG endonuclease"/>
    <property type="match status" value="1"/>
</dbReference>
<dbReference type="PROSITE" id="PS50164">
    <property type="entry name" value="GIY_YIG"/>
    <property type="match status" value="1"/>
</dbReference>
<sequence length="283" mass="33510">MTEFINTGSGLHDCCLIYKLTNLVNQKVYIGQTKNSLRKRIISHLTQARTNTKSKKHHLLFAILKYGYDNFDVTILEVCLQNQLNDREIFWISYYNSTNPDKGYNCTKGGDGNSVAREVKISTRNKISEANKLKWSNTEYREQQRLSRIESHKRRSKQIVLLTYGYELVKIWQYKKDICDNYNSQIYNLRKDRKTVISCGFIWMYLSDYDLLQLGEPLIVQLDNNYNIILKYYDYTTANIRIHELTGKCSRLLFDINQKFTRIKGTKKAGYIWMLYDSYKNQI</sequence>
<dbReference type="EMBL" id="MT774400">
    <property type="protein sequence ID" value="QOR57172.1"/>
    <property type="molecule type" value="Genomic_DNA"/>
</dbReference>
<dbReference type="Gene3D" id="3.40.1440.10">
    <property type="entry name" value="GIY-YIG endonuclease"/>
    <property type="match status" value="1"/>
</dbReference>
<dbReference type="KEGG" id="vg:65131102"/>
<evidence type="ECO:0000256" key="1">
    <source>
        <dbReference type="ARBA" id="ARBA00001946"/>
    </source>
</evidence>
<dbReference type="GO" id="GO:0004519">
    <property type="term" value="F:endonuclease activity"/>
    <property type="evidence" value="ECO:0007669"/>
    <property type="project" value="InterPro"/>
</dbReference>
<evidence type="ECO:0000313" key="4">
    <source>
        <dbReference type="EMBL" id="QOR57172.1"/>
    </source>
</evidence>
<keyword evidence="5" id="KW-1185">Reference proteome</keyword>
<evidence type="ECO:0000256" key="2">
    <source>
        <dbReference type="ARBA" id="ARBA00022842"/>
    </source>
</evidence>
<proteinExistence type="predicted"/>
<reference evidence="4 5" key="1">
    <citation type="submission" date="2020-07" db="EMBL/GenBank/DDBJ databases">
        <title>Taxonomic proposal: Crassvirales, a new order of highly abundant and diverse bacterial viruses.</title>
        <authorList>
            <person name="Shkoporov A.N."/>
            <person name="Stockdale S.R."/>
            <person name="Guerin E."/>
            <person name="Ross R.P."/>
            <person name="Hill C."/>
        </authorList>
    </citation>
    <scope>NUCLEOTIDE SEQUENCE [LARGE SCALE GENOMIC DNA]</scope>
</reference>
<dbReference type="InterPro" id="IPR006350">
    <property type="entry name" value="Intron_endoG1"/>
</dbReference>
<dbReference type="GeneID" id="65131102"/>
<comment type="cofactor">
    <cofactor evidence="1">
        <name>Mg(2+)</name>
        <dbReference type="ChEBI" id="CHEBI:18420"/>
    </cofactor>
</comment>
<dbReference type="CDD" id="cd10443">
    <property type="entry name" value="GIY-YIG_HE_Tlr8p_PBC-V_like"/>
    <property type="match status" value="1"/>
</dbReference>
<dbReference type="SMART" id="SM00465">
    <property type="entry name" value="GIYc"/>
    <property type="match status" value="1"/>
</dbReference>
<dbReference type="InterPro" id="IPR000305">
    <property type="entry name" value="GIY-YIG_endonuc"/>
</dbReference>
<keyword evidence="2" id="KW-0460">Magnesium</keyword>
<dbReference type="Proteomes" id="UP000593850">
    <property type="component" value="Segment"/>
</dbReference>
<protein>
    <recommendedName>
        <fullName evidence="3">GIY-YIG domain-containing protein</fullName>
    </recommendedName>
</protein>
<dbReference type="NCBIfam" id="TIGR01453">
    <property type="entry name" value="grpIintron_endo"/>
    <property type="match status" value="1"/>
</dbReference>
<feature type="domain" description="GIY-YIG" evidence="3">
    <location>
        <begin position="13"/>
        <end position="92"/>
    </location>
</feature>
<name>A0A7M1RTP2_9CAUD</name>
<evidence type="ECO:0000313" key="5">
    <source>
        <dbReference type="Proteomes" id="UP000593850"/>
    </source>
</evidence>
<dbReference type="Pfam" id="PF01541">
    <property type="entry name" value="GIY-YIG"/>
    <property type="match status" value="1"/>
</dbReference>
<dbReference type="RefSeq" id="YP_010112624.1">
    <property type="nucleotide sequence ID" value="NC_055893.1"/>
</dbReference>
<organism evidence="4 5">
    <name type="scientific">uncultured phage cr4_1</name>
    <dbReference type="NCBI Taxonomy" id="2772084"/>
    <lineage>
        <taxon>Viruses</taxon>
        <taxon>Duplodnaviria</taxon>
        <taxon>Heunggongvirae</taxon>
        <taxon>Uroviricota</taxon>
        <taxon>Caudoviricetes</taxon>
        <taxon>Crassvirales</taxon>
        <taxon>Suoliviridae</taxon>
        <taxon>Loutivirinae</taxon>
        <taxon>Buorbuivirus</taxon>
        <taxon>Buorbuivirus hominis</taxon>
    </lineage>
</organism>